<dbReference type="Pfam" id="PF01590">
    <property type="entry name" value="GAF"/>
    <property type="match status" value="1"/>
</dbReference>
<evidence type="ECO:0000259" key="3">
    <source>
        <dbReference type="PROSITE" id="PS50112"/>
    </source>
</evidence>
<dbReference type="Pfam" id="PF00989">
    <property type="entry name" value="PAS"/>
    <property type="match status" value="1"/>
</dbReference>
<sequence length="906" mass="96295">MVPPLPFGCRSPSAPHLLRPRARLPMDMRTGLLDFPRRCPSGGAGACCWRGRSERSPVCAGRARVPLSVPGRPRRSDVEPPAQQPLDDSPAPGFDGVAAALLDGEGRIRWWSRAAGRLLGWSADEVVGTLGRELVAREDAAAGGAGTAGAATVRGPAAGADLERGAVEPVAGRVRRVRLRHRDGHAVTADVRLLAADEGPGTLVVAVAPGPGTGRGPDQSLARELLAQDRIPAVQLDMEMRTVRANPAFEALRPEGAGDDWLTSLPSMEGEGLSGDAFRRVAEEGTALVAAEYGVGTPGSETGLALTCLRMEGPLGEPRGVVVTAREISQRQRARRRLVQAYERAFALGSSLDVVRTARDLAEVLVPALGELASVDFPDDVLQGRDPPLGYPGHAASAPRRVAAKAAEGEWPTHLVQVGEPVPVVPERPENAVTQVGEVLSAGPERARRVLGHDPALIARMLPEGMRDSLGCPLYHGGRFFGYVQVFRVRNPAPFEDADAAFLQELCQRTAEILDNAFRYTREHRTALVLQRSLLPPAATESSAAETAGSYLPAGGSASVGGDWFDAFPLSSLRLALVVGDVVGHGLRATATMARARTAVQTLADLDLPPEELLTCLDDLMQRMKEEADQPDSVGASCLFAVYDPVSRECSMASAGHPPPAVVLPDGSVSYPELVPGPVLGVGDNPFEVTTVRLPPGSVLALYTDGLLGHDREAGMERLRDDLGRLCPPTTGPGTAMPPRPLDRISADLVRRHPDTDHPDDDVTVLLARTRAVPESDIASWEYPADPAAVQAAREDAGAQLSAWGLVEESFTTELIVSELVTNAIRYAGGPVGLRLIRDHVLVCEVSDPSNTQPRLRRARSTDEGGRGLFLVAQLAHRWGSRYGDRGKTIWTEQELAPGGAARALS</sequence>
<dbReference type="Gene3D" id="3.30.565.10">
    <property type="entry name" value="Histidine kinase-like ATPase, C-terminal domain"/>
    <property type="match status" value="1"/>
</dbReference>
<dbReference type="InterPro" id="IPR052016">
    <property type="entry name" value="Bact_Sigma-Reg"/>
</dbReference>
<dbReference type="SUPFAM" id="SSF81606">
    <property type="entry name" value="PP2C-like"/>
    <property type="match status" value="1"/>
</dbReference>
<dbReference type="InterPro" id="IPR001932">
    <property type="entry name" value="PPM-type_phosphatase-like_dom"/>
</dbReference>
<dbReference type="FunFam" id="3.30.565.10:FF:000028">
    <property type="entry name" value="PAS sensor protein"/>
    <property type="match status" value="1"/>
</dbReference>
<dbReference type="InterPro" id="IPR036457">
    <property type="entry name" value="PPM-type-like_dom_sf"/>
</dbReference>
<dbReference type="Gene3D" id="3.60.40.10">
    <property type="entry name" value="PPM-type phosphatase domain"/>
    <property type="match status" value="1"/>
</dbReference>
<dbReference type="PROSITE" id="PS50112">
    <property type="entry name" value="PAS"/>
    <property type="match status" value="1"/>
</dbReference>
<evidence type="ECO:0000256" key="2">
    <source>
        <dbReference type="SAM" id="MobiDB-lite"/>
    </source>
</evidence>
<dbReference type="CDD" id="cd00130">
    <property type="entry name" value="PAS"/>
    <property type="match status" value="1"/>
</dbReference>
<accession>A0A8H1LLM2</accession>
<dbReference type="Gene3D" id="3.30.450.40">
    <property type="match status" value="1"/>
</dbReference>
<dbReference type="PANTHER" id="PTHR43156">
    <property type="entry name" value="STAGE II SPORULATION PROTEIN E-RELATED"/>
    <property type="match status" value="1"/>
</dbReference>
<dbReference type="InterPro" id="IPR000014">
    <property type="entry name" value="PAS"/>
</dbReference>
<dbReference type="SUPFAM" id="SSF55874">
    <property type="entry name" value="ATPase domain of HSP90 chaperone/DNA topoisomerase II/histidine kinase"/>
    <property type="match status" value="1"/>
</dbReference>
<dbReference type="InterPro" id="IPR003594">
    <property type="entry name" value="HATPase_dom"/>
</dbReference>
<dbReference type="InterPro" id="IPR029016">
    <property type="entry name" value="GAF-like_dom_sf"/>
</dbReference>
<comment type="caution">
    <text evidence="4">The sequence shown here is derived from an EMBL/GenBank/DDBJ whole genome shotgun (WGS) entry which is preliminary data.</text>
</comment>
<dbReference type="GO" id="GO:0006355">
    <property type="term" value="P:regulation of DNA-templated transcription"/>
    <property type="evidence" value="ECO:0007669"/>
    <property type="project" value="InterPro"/>
</dbReference>
<dbReference type="Gene3D" id="3.30.450.20">
    <property type="entry name" value="PAS domain"/>
    <property type="match status" value="2"/>
</dbReference>
<evidence type="ECO:0000256" key="1">
    <source>
        <dbReference type="ARBA" id="ARBA00022801"/>
    </source>
</evidence>
<protein>
    <submittedName>
        <fullName evidence="4">PAS domain-containing protein</fullName>
    </submittedName>
</protein>
<name>A0A8H1LLM2_9ACTN</name>
<dbReference type="Proteomes" id="UP000298111">
    <property type="component" value="Unassembled WGS sequence"/>
</dbReference>
<dbReference type="SMART" id="SM00065">
    <property type="entry name" value="GAF"/>
    <property type="match status" value="1"/>
</dbReference>
<dbReference type="InterPro" id="IPR013656">
    <property type="entry name" value="PAS_4"/>
</dbReference>
<dbReference type="SUPFAM" id="SSF55781">
    <property type="entry name" value="GAF domain-like"/>
    <property type="match status" value="1"/>
</dbReference>
<dbReference type="PANTHER" id="PTHR43156:SF2">
    <property type="entry name" value="STAGE II SPORULATION PROTEIN E"/>
    <property type="match status" value="1"/>
</dbReference>
<feature type="domain" description="PAS" evidence="3">
    <location>
        <begin position="101"/>
        <end position="139"/>
    </location>
</feature>
<dbReference type="InterPro" id="IPR013767">
    <property type="entry name" value="PAS_fold"/>
</dbReference>
<dbReference type="SMART" id="SM00331">
    <property type="entry name" value="PP2C_SIG"/>
    <property type="match status" value="1"/>
</dbReference>
<dbReference type="EMBL" id="RCIY01000002">
    <property type="protein sequence ID" value="TGG89717.1"/>
    <property type="molecule type" value="Genomic_DNA"/>
</dbReference>
<dbReference type="SUPFAM" id="SSF55785">
    <property type="entry name" value="PYP-like sensor domain (PAS domain)"/>
    <property type="match status" value="1"/>
</dbReference>
<dbReference type="Pfam" id="PF13581">
    <property type="entry name" value="HATPase_c_2"/>
    <property type="match status" value="1"/>
</dbReference>
<organism evidence="4 5">
    <name type="scientific">Streptomyces albus</name>
    <dbReference type="NCBI Taxonomy" id="1888"/>
    <lineage>
        <taxon>Bacteria</taxon>
        <taxon>Bacillati</taxon>
        <taxon>Actinomycetota</taxon>
        <taxon>Actinomycetes</taxon>
        <taxon>Kitasatosporales</taxon>
        <taxon>Streptomycetaceae</taxon>
        <taxon>Streptomyces</taxon>
    </lineage>
</organism>
<evidence type="ECO:0000313" key="5">
    <source>
        <dbReference type="Proteomes" id="UP000298111"/>
    </source>
</evidence>
<evidence type="ECO:0000313" key="4">
    <source>
        <dbReference type="EMBL" id="TGG89717.1"/>
    </source>
</evidence>
<dbReference type="Pfam" id="PF07228">
    <property type="entry name" value="SpoIIE"/>
    <property type="match status" value="1"/>
</dbReference>
<dbReference type="AlphaFoldDB" id="A0A8H1LLM2"/>
<dbReference type="GO" id="GO:0016791">
    <property type="term" value="F:phosphatase activity"/>
    <property type="evidence" value="ECO:0007669"/>
    <property type="project" value="TreeGrafter"/>
</dbReference>
<gene>
    <name evidence="4" type="ORF">D8771_02205</name>
</gene>
<dbReference type="InterPro" id="IPR035965">
    <property type="entry name" value="PAS-like_dom_sf"/>
</dbReference>
<dbReference type="CDD" id="cd16936">
    <property type="entry name" value="HATPase_RsbW-like"/>
    <property type="match status" value="1"/>
</dbReference>
<keyword evidence="1" id="KW-0378">Hydrolase</keyword>
<reference evidence="4 5" key="1">
    <citation type="submission" date="2018-10" db="EMBL/GenBank/DDBJ databases">
        <title>Isolation of pseudouridimycin from Streptomyces albus DSM 40763.</title>
        <authorList>
            <person name="Rosenqvist P."/>
            <person name="Metsae-Ketelae M."/>
            <person name="Virta P."/>
        </authorList>
    </citation>
    <scope>NUCLEOTIDE SEQUENCE [LARGE SCALE GENOMIC DNA]</scope>
    <source>
        <strain evidence="4 5">DSM 40763</strain>
    </source>
</reference>
<dbReference type="InterPro" id="IPR036890">
    <property type="entry name" value="HATPase_C_sf"/>
</dbReference>
<feature type="region of interest" description="Disordered" evidence="2">
    <location>
        <begin position="65"/>
        <end position="95"/>
    </location>
</feature>
<dbReference type="Pfam" id="PF08448">
    <property type="entry name" value="PAS_4"/>
    <property type="match status" value="1"/>
</dbReference>
<proteinExistence type="predicted"/>
<dbReference type="InterPro" id="IPR003018">
    <property type="entry name" value="GAF"/>
</dbReference>